<protein>
    <submittedName>
        <fullName evidence="1">Thioesterase family protein</fullName>
    </submittedName>
</protein>
<dbReference type="EMBL" id="CP158375">
    <property type="protein sequence ID" value="XDO95627.1"/>
    <property type="molecule type" value="Genomic_DNA"/>
</dbReference>
<organism evidence="1">
    <name type="scientific">Caulobacter sp. 73W</name>
    <dbReference type="NCBI Taxonomy" id="3161137"/>
    <lineage>
        <taxon>Bacteria</taxon>
        <taxon>Pseudomonadati</taxon>
        <taxon>Pseudomonadota</taxon>
        <taxon>Alphaproteobacteria</taxon>
        <taxon>Caulobacterales</taxon>
        <taxon>Caulobacteraceae</taxon>
        <taxon>Caulobacter</taxon>
    </lineage>
</organism>
<name>A0AB39KPC1_9CAUL</name>
<dbReference type="CDD" id="cd00586">
    <property type="entry name" value="4HBT"/>
    <property type="match status" value="1"/>
</dbReference>
<sequence length="310" mass="33036">MSEQTGIEVWRGGVNTWECDEMGHMNVRFYVAKAMEGVAGLAAAMGMPAAFTANANATLIVRDIHVRFLREAHAGTLLTIEGGVAELDETQARLVLIMRHRDGAPAATFQISVVHATRLGEAFPWPAAALAKVEGLRVQIPEAARPRSIDIAPFKSQASLVKADELGLGRIGLGVIGPQDCDVFGRMRPEVYIGRVSDGAAFVVGAPRAAIIEHAEQQPARVGGAVLELHQTFTSWPRAGQRFELRSGVLGAQTRTFEVIHWLLDPDTGAPLGSALAVVAAFDLDARKLVAVTDAAREAVAVLSIPGLSR</sequence>
<accession>A0AB39KPC1</accession>
<evidence type="ECO:0000313" key="1">
    <source>
        <dbReference type="EMBL" id="XDO95627.1"/>
    </source>
</evidence>
<reference evidence="1" key="1">
    <citation type="submission" date="2024-06" db="EMBL/GenBank/DDBJ databases">
        <title>Caulobacter inopinatus, sp. nov.</title>
        <authorList>
            <person name="Donachie S.P."/>
        </authorList>
    </citation>
    <scope>NUCLEOTIDE SEQUENCE</scope>
    <source>
        <strain evidence="1">73W</strain>
    </source>
</reference>
<gene>
    <name evidence="1" type="ORF">ABOZ73_12530</name>
</gene>
<dbReference type="Pfam" id="PF13279">
    <property type="entry name" value="4HBT_2"/>
    <property type="match status" value="2"/>
</dbReference>
<dbReference type="InterPro" id="IPR029069">
    <property type="entry name" value="HotDog_dom_sf"/>
</dbReference>
<proteinExistence type="predicted"/>
<dbReference type="AlphaFoldDB" id="A0AB39KPC1"/>
<dbReference type="Gene3D" id="3.10.129.10">
    <property type="entry name" value="Hotdog Thioesterase"/>
    <property type="match status" value="2"/>
</dbReference>
<dbReference type="SUPFAM" id="SSF54637">
    <property type="entry name" value="Thioesterase/thiol ester dehydrase-isomerase"/>
    <property type="match status" value="2"/>
</dbReference>
<dbReference type="RefSeq" id="WP_369058474.1">
    <property type="nucleotide sequence ID" value="NZ_CP158375.1"/>
</dbReference>